<evidence type="ECO:0000256" key="4">
    <source>
        <dbReference type="ARBA" id="ARBA00023136"/>
    </source>
</evidence>
<evidence type="ECO:0000313" key="6">
    <source>
        <dbReference type="Proteomes" id="UP001652661"/>
    </source>
</evidence>
<dbReference type="RefSeq" id="XP_017023731.1">
    <property type="nucleotide sequence ID" value="XM_017168242.3"/>
</dbReference>
<evidence type="ECO:0000256" key="1">
    <source>
        <dbReference type="ARBA" id="ARBA00004141"/>
    </source>
</evidence>
<dbReference type="Proteomes" id="UP001652661">
    <property type="component" value="Chromosome 3R"/>
</dbReference>
<feature type="transmembrane region" description="Helical" evidence="5">
    <location>
        <begin position="175"/>
        <end position="192"/>
    </location>
</feature>
<keyword evidence="2 5" id="KW-0812">Transmembrane</keyword>
<dbReference type="PANTHER" id="PTHR23291">
    <property type="entry name" value="BAX INHIBITOR-RELATED"/>
    <property type="match status" value="1"/>
</dbReference>
<organism evidence="6 7">
    <name type="scientific">Drosophila kikkawai</name>
    <name type="common">Fruit fly</name>
    <dbReference type="NCBI Taxonomy" id="30033"/>
    <lineage>
        <taxon>Eukaryota</taxon>
        <taxon>Metazoa</taxon>
        <taxon>Ecdysozoa</taxon>
        <taxon>Arthropoda</taxon>
        <taxon>Hexapoda</taxon>
        <taxon>Insecta</taxon>
        <taxon>Pterygota</taxon>
        <taxon>Neoptera</taxon>
        <taxon>Endopterygota</taxon>
        <taxon>Diptera</taxon>
        <taxon>Brachycera</taxon>
        <taxon>Muscomorpha</taxon>
        <taxon>Ephydroidea</taxon>
        <taxon>Drosophilidae</taxon>
        <taxon>Drosophila</taxon>
        <taxon>Sophophora</taxon>
    </lineage>
</organism>
<dbReference type="PANTHER" id="PTHR23291:SF47">
    <property type="entry name" value="TRANSMEMBRANE BAX INHIBITOR MOTIF CONTAINING 7"/>
    <property type="match status" value="1"/>
</dbReference>
<dbReference type="Pfam" id="PF01027">
    <property type="entry name" value="Bax1-I"/>
    <property type="match status" value="1"/>
</dbReference>
<keyword evidence="4 5" id="KW-0472">Membrane</keyword>
<feature type="transmembrane region" description="Helical" evidence="5">
    <location>
        <begin position="118"/>
        <end position="138"/>
    </location>
</feature>
<evidence type="ECO:0000313" key="7">
    <source>
        <dbReference type="RefSeq" id="XP_017023731.1"/>
    </source>
</evidence>
<evidence type="ECO:0000256" key="2">
    <source>
        <dbReference type="ARBA" id="ARBA00022692"/>
    </source>
</evidence>
<dbReference type="GO" id="GO:0016020">
    <property type="term" value="C:membrane"/>
    <property type="evidence" value="ECO:0007669"/>
    <property type="project" value="UniProtKB-SubCell"/>
</dbReference>
<feature type="transmembrane region" description="Helical" evidence="5">
    <location>
        <begin position="198"/>
        <end position="216"/>
    </location>
</feature>
<keyword evidence="6" id="KW-1185">Reference proteome</keyword>
<gene>
    <name evidence="7" type="primary">Recs1</name>
</gene>
<dbReference type="InterPro" id="IPR006214">
    <property type="entry name" value="Bax_inhibitor_1-related"/>
</dbReference>
<dbReference type="AlphaFoldDB" id="A0A6P4ILT0"/>
<accession>A0A6P4ILT0</accession>
<reference evidence="7" key="1">
    <citation type="submission" date="2025-08" db="UniProtKB">
        <authorList>
            <consortium name="RefSeq"/>
        </authorList>
    </citation>
    <scope>IDENTIFICATION</scope>
    <source>
        <strain evidence="7">14028-0561.14</strain>
        <tissue evidence="7">Whole fly</tissue>
    </source>
</reference>
<evidence type="ECO:0000256" key="3">
    <source>
        <dbReference type="ARBA" id="ARBA00022989"/>
    </source>
</evidence>
<feature type="transmembrane region" description="Helical" evidence="5">
    <location>
        <begin position="55"/>
        <end position="74"/>
    </location>
</feature>
<sequence length="262" mass="28644">MQAVGADPVSGPNCIPLRQYPPYGSSIESADGEGQGPKGLDFNNDSIRRGFVRKVYLILLGQLMCTLGLLALLTCDSDVKLYVAESRVMFLLAWVGMLVILGVLTCNEGARRKAPTNFIFLGAFTLGQSFLVSVMACRYAPKEIFMAVVITAVICLGLTVFAMQTTFDFTMMGGMLVSFLLVLVLFGFVSVFTNSSMISKLFVCLGALVFSFYLVFDTQMMVGGKHRYSISPEEYIFAALNLYMDVVNIFLNFVQMIGGSDG</sequence>
<feature type="transmembrane region" description="Helical" evidence="5">
    <location>
        <begin position="144"/>
        <end position="163"/>
    </location>
</feature>
<dbReference type="OrthoDB" id="7933078at2759"/>
<name>A0A6P4ILT0_DROKI</name>
<comment type="similarity">
    <text evidence="5">Belongs to the BI1 family.</text>
</comment>
<feature type="transmembrane region" description="Helical" evidence="5">
    <location>
        <begin position="236"/>
        <end position="257"/>
    </location>
</feature>
<dbReference type="OMA" id="RYAPMEI"/>
<keyword evidence="3 5" id="KW-1133">Transmembrane helix</keyword>
<proteinExistence type="inferred from homology"/>
<evidence type="ECO:0000256" key="5">
    <source>
        <dbReference type="RuleBase" id="RU004379"/>
    </source>
</evidence>
<dbReference type="CDD" id="cd10428">
    <property type="entry name" value="LFG_like"/>
    <property type="match status" value="1"/>
</dbReference>
<feature type="transmembrane region" description="Helical" evidence="5">
    <location>
        <begin position="86"/>
        <end position="106"/>
    </location>
</feature>
<comment type="subcellular location">
    <subcellularLocation>
        <location evidence="1">Membrane</location>
        <topology evidence="1">Multi-pass membrane protein</topology>
    </subcellularLocation>
</comment>
<protein>
    <submittedName>
        <fullName evidence="7">Protein lifeguard 1</fullName>
    </submittedName>
</protein>